<evidence type="ECO:0000313" key="5">
    <source>
        <dbReference type="Proteomes" id="UP000816034"/>
    </source>
</evidence>
<evidence type="ECO:0000256" key="2">
    <source>
        <dbReference type="PROSITE-ProRule" id="PRU00504"/>
    </source>
</evidence>
<evidence type="ECO:0000256" key="1">
    <source>
        <dbReference type="ARBA" id="ARBA00022737"/>
    </source>
</evidence>
<gene>
    <name evidence="4" type="ORF">C9374_010630</name>
</gene>
<sequence>MALSLQSSEASKSQMMMAIHAQLNFPYGVFVSSNDEVYIADTWNHRIRKVMKNGMITTIAGNGTRGYNGDNQLATNAQLYRPHSVFVSSNNEVYIADTWNHRIRKVMKNGMITTIAGNGTEGYNGDNRLATNAQLNYPSCVFVSSNDEVYIADRGNHRIRKIMKNGMITTIAGNGTRGYNGDNQLATNAQLKGPNSVFVSSNNEVYIADSCNDRIRKIMKNGMITTIAGNGTGGYNGDNRLATNAQLFYPESVFVSSNDEVYIADTWNHRIRKIMKNGMITTIAGNGTRGYNGDNQLATNAQLYRPHSVFVSSNNEVYIADSCNDRIRKILPANHRIRKIMKNGMITTIAGNGIEGYNGDSPYQPSLSHFSPFISRISKHERDMIPNTKLIVFQPLFEKLCPHFHSTILKDFNLLSDMSCRELELIQNVIDFVLYDPDTIVEPIMISEIIEYLYILGLAHGEFMELKNYLISILLEKHMKSDHVIDTLLMIEQHLTKQPSHSIMTKLKNYCLEFVQIKLREGLNIMTDPRFIPYNVEILEKSSITKISPIVLEESIENTISPNEMIKSLWNDKRTSDIRIKLSHKNDHSFIYGHRTILSSRGKLFEAMFNSGYELEDLKYDEKDEILTLIPSTPEDAMNLEYIVKYCYDQLEQIEPEHAISLILTASANEMSELVSLAFKSIQIDCNNYFEIANSLDFENDLFSEVIQIMIDFGVNHRNELFKENSDLDQLPASLSHKLLREFENL</sequence>
<dbReference type="Proteomes" id="UP000816034">
    <property type="component" value="Unassembled WGS sequence"/>
</dbReference>
<dbReference type="InterPro" id="IPR011333">
    <property type="entry name" value="SKP1/BTB/POZ_sf"/>
</dbReference>
<dbReference type="AlphaFoldDB" id="A0AA88GI76"/>
<organism evidence="4 5">
    <name type="scientific">Naegleria lovaniensis</name>
    <name type="common">Amoeba</name>
    <dbReference type="NCBI Taxonomy" id="51637"/>
    <lineage>
        <taxon>Eukaryota</taxon>
        <taxon>Discoba</taxon>
        <taxon>Heterolobosea</taxon>
        <taxon>Tetramitia</taxon>
        <taxon>Eutetramitia</taxon>
        <taxon>Vahlkampfiidae</taxon>
        <taxon>Naegleria</taxon>
    </lineage>
</organism>
<dbReference type="RefSeq" id="XP_044543785.1">
    <property type="nucleotide sequence ID" value="XM_044686196.1"/>
</dbReference>
<dbReference type="PROSITE" id="PS51125">
    <property type="entry name" value="NHL"/>
    <property type="match status" value="1"/>
</dbReference>
<keyword evidence="5" id="KW-1185">Reference proteome</keyword>
<dbReference type="SUPFAM" id="SSF54695">
    <property type="entry name" value="POZ domain"/>
    <property type="match status" value="1"/>
</dbReference>
<reference evidence="4 5" key="1">
    <citation type="journal article" date="2018" name="BMC Genomics">
        <title>The genome of Naegleria lovaniensis, the basis for a comparative approach to unravel pathogenicity factors of the human pathogenic amoeba N. fowleri.</title>
        <authorList>
            <person name="Liechti N."/>
            <person name="Schurch N."/>
            <person name="Bruggmann R."/>
            <person name="Wittwer M."/>
        </authorList>
    </citation>
    <scope>NUCLEOTIDE SEQUENCE [LARGE SCALE GENOMIC DNA]</scope>
    <source>
        <strain evidence="4 5">ATCC 30569</strain>
    </source>
</reference>
<dbReference type="SUPFAM" id="SSF101898">
    <property type="entry name" value="NHL repeat"/>
    <property type="match status" value="1"/>
</dbReference>
<proteinExistence type="predicted"/>
<dbReference type="Pfam" id="PF01436">
    <property type="entry name" value="NHL"/>
    <property type="match status" value="5"/>
</dbReference>
<dbReference type="PROSITE" id="PS50097">
    <property type="entry name" value="BTB"/>
    <property type="match status" value="1"/>
</dbReference>
<dbReference type="PANTHER" id="PTHR46388">
    <property type="entry name" value="NHL REPEAT-CONTAINING PROTEIN 2"/>
    <property type="match status" value="1"/>
</dbReference>
<dbReference type="Gene3D" id="3.30.710.10">
    <property type="entry name" value="Potassium Channel Kv1.1, Chain A"/>
    <property type="match status" value="1"/>
</dbReference>
<feature type="repeat" description="NHL" evidence="2">
    <location>
        <begin position="74"/>
        <end position="109"/>
    </location>
</feature>
<evidence type="ECO:0000259" key="3">
    <source>
        <dbReference type="PROSITE" id="PS50097"/>
    </source>
</evidence>
<comment type="caution">
    <text evidence="4">The sequence shown here is derived from an EMBL/GenBank/DDBJ whole genome shotgun (WGS) entry which is preliminary data.</text>
</comment>
<name>A0AA88GI76_NAELO</name>
<evidence type="ECO:0000313" key="4">
    <source>
        <dbReference type="EMBL" id="KAG2374611.1"/>
    </source>
</evidence>
<accession>A0AA88GI76</accession>
<dbReference type="EMBL" id="PYSW02000044">
    <property type="protein sequence ID" value="KAG2374611.1"/>
    <property type="molecule type" value="Genomic_DNA"/>
</dbReference>
<dbReference type="InterPro" id="IPR000210">
    <property type="entry name" value="BTB/POZ_dom"/>
</dbReference>
<keyword evidence="1" id="KW-0677">Repeat</keyword>
<dbReference type="GeneID" id="68103084"/>
<dbReference type="InterPro" id="IPR011042">
    <property type="entry name" value="6-blade_b-propeller_TolB-like"/>
</dbReference>
<dbReference type="Gene3D" id="2.120.10.30">
    <property type="entry name" value="TolB, C-terminal domain"/>
    <property type="match status" value="3"/>
</dbReference>
<protein>
    <recommendedName>
        <fullName evidence="3">BTB domain-containing protein</fullName>
    </recommendedName>
</protein>
<dbReference type="Pfam" id="PF00651">
    <property type="entry name" value="BTB"/>
    <property type="match status" value="1"/>
</dbReference>
<dbReference type="PANTHER" id="PTHR46388:SF2">
    <property type="entry name" value="NHL REPEAT-CONTAINING PROTEIN 2"/>
    <property type="match status" value="1"/>
</dbReference>
<feature type="domain" description="BTB" evidence="3">
    <location>
        <begin position="576"/>
        <end position="656"/>
    </location>
</feature>
<dbReference type="CDD" id="cd14953">
    <property type="entry name" value="NHL_like_1"/>
    <property type="match status" value="1"/>
</dbReference>
<dbReference type="InterPro" id="IPR001258">
    <property type="entry name" value="NHL_repeat"/>
</dbReference>